<feature type="DNA-binding region" description="OmpR/PhoB-type" evidence="9">
    <location>
        <begin position="137"/>
        <end position="236"/>
    </location>
</feature>
<evidence type="ECO:0000313" key="13">
    <source>
        <dbReference type="Proteomes" id="UP001596472"/>
    </source>
</evidence>
<gene>
    <name evidence="12" type="ORF">ACFQY0_13505</name>
</gene>
<dbReference type="Gene3D" id="6.10.250.690">
    <property type="match status" value="1"/>
</dbReference>
<feature type="modified residue" description="4-aspartylphosphate" evidence="8">
    <location>
        <position position="60"/>
    </location>
</feature>
<protein>
    <submittedName>
        <fullName evidence="12">Response regulator transcription factor</fullName>
    </submittedName>
</protein>
<dbReference type="Gene3D" id="3.40.50.2300">
    <property type="match status" value="1"/>
</dbReference>
<keyword evidence="6 9" id="KW-0238">DNA-binding</keyword>
<dbReference type="PANTHER" id="PTHR48111">
    <property type="entry name" value="REGULATOR OF RPOS"/>
    <property type="match status" value="1"/>
</dbReference>
<evidence type="ECO:0000256" key="4">
    <source>
        <dbReference type="ARBA" id="ARBA00023012"/>
    </source>
</evidence>
<sequence length="240" mass="26691">MDANDGSEGRPLLVIDDDRKLCGLIRDYLAPLGWKVDMRHTGTEGLEEAKTGCYEAVILDVMMPGMDGFEVLRELRKTSNVPVLMLTAMGEEADRIVGLEMGADDYLPKTFSSRELLARLRAVTRRVGLGESESKPAGDLVVGDLRLNEETHVALLENEVLDLTALEFAMLASLMKAKGRVKSREALLEDVSERRFDVFDRSIDVHVSQLRRKLGDDARAPRYIQTIRGVGYKLLEGGAR</sequence>
<dbReference type="InterPro" id="IPR036388">
    <property type="entry name" value="WH-like_DNA-bd_sf"/>
</dbReference>
<dbReference type="Gene3D" id="1.10.10.10">
    <property type="entry name" value="Winged helix-like DNA-binding domain superfamily/Winged helix DNA-binding domain"/>
    <property type="match status" value="1"/>
</dbReference>
<accession>A0ABW2LAM8</accession>
<comment type="subcellular location">
    <subcellularLocation>
        <location evidence="1">Cytoplasm</location>
    </subcellularLocation>
</comment>
<evidence type="ECO:0000256" key="7">
    <source>
        <dbReference type="ARBA" id="ARBA00023163"/>
    </source>
</evidence>
<evidence type="ECO:0000259" key="10">
    <source>
        <dbReference type="PROSITE" id="PS50110"/>
    </source>
</evidence>
<keyword evidence="5" id="KW-0805">Transcription regulation</keyword>
<dbReference type="Pfam" id="PF00486">
    <property type="entry name" value="Trans_reg_C"/>
    <property type="match status" value="1"/>
</dbReference>
<dbReference type="EMBL" id="JBHTBS010000007">
    <property type="protein sequence ID" value="MFC7338205.1"/>
    <property type="molecule type" value="Genomic_DNA"/>
</dbReference>
<dbReference type="PROSITE" id="PS51755">
    <property type="entry name" value="OMPR_PHOB"/>
    <property type="match status" value="1"/>
</dbReference>
<evidence type="ECO:0000313" key="12">
    <source>
        <dbReference type="EMBL" id="MFC7338205.1"/>
    </source>
</evidence>
<keyword evidence="4" id="KW-0902">Two-component regulatory system</keyword>
<dbReference type="InterPro" id="IPR039420">
    <property type="entry name" value="WalR-like"/>
</dbReference>
<dbReference type="CDD" id="cd00383">
    <property type="entry name" value="trans_reg_C"/>
    <property type="match status" value="1"/>
</dbReference>
<dbReference type="Pfam" id="PF00072">
    <property type="entry name" value="Response_reg"/>
    <property type="match status" value="1"/>
</dbReference>
<dbReference type="InterPro" id="IPR011006">
    <property type="entry name" value="CheY-like_superfamily"/>
</dbReference>
<dbReference type="RefSeq" id="WP_379713255.1">
    <property type="nucleotide sequence ID" value="NZ_JBHTBS010000007.1"/>
</dbReference>
<evidence type="ECO:0000256" key="8">
    <source>
        <dbReference type="PROSITE-ProRule" id="PRU00169"/>
    </source>
</evidence>
<dbReference type="Proteomes" id="UP001596472">
    <property type="component" value="Unassembled WGS sequence"/>
</dbReference>
<keyword evidence="2" id="KW-0963">Cytoplasm</keyword>
<dbReference type="PANTHER" id="PTHR48111:SF39">
    <property type="entry name" value="TRANSCRIPTIONAL REGULATORY PROTEIN CPXR"/>
    <property type="match status" value="1"/>
</dbReference>
<evidence type="ECO:0000256" key="5">
    <source>
        <dbReference type="ARBA" id="ARBA00023015"/>
    </source>
</evidence>
<evidence type="ECO:0000259" key="11">
    <source>
        <dbReference type="PROSITE" id="PS51755"/>
    </source>
</evidence>
<name>A0ABW2LAM8_9BACT</name>
<keyword evidence="3 8" id="KW-0597">Phosphoprotein</keyword>
<dbReference type="PROSITE" id="PS50110">
    <property type="entry name" value="RESPONSE_REGULATORY"/>
    <property type="match status" value="1"/>
</dbReference>
<evidence type="ECO:0000256" key="6">
    <source>
        <dbReference type="ARBA" id="ARBA00023125"/>
    </source>
</evidence>
<organism evidence="12 13">
    <name type="scientific">Haloferula chungangensis</name>
    <dbReference type="NCBI Taxonomy" id="1048331"/>
    <lineage>
        <taxon>Bacteria</taxon>
        <taxon>Pseudomonadati</taxon>
        <taxon>Verrucomicrobiota</taxon>
        <taxon>Verrucomicrobiia</taxon>
        <taxon>Verrucomicrobiales</taxon>
        <taxon>Verrucomicrobiaceae</taxon>
        <taxon>Haloferula</taxon>
    </lineage>
</organism>
<evidence type="ECO:0000256" key="9">
    <source>
        <dbReference type="PROSITE-ProRule" id="PRU01091"/>
    </source>
</evidence>
<keyword evidence="13" id="KW-1185">Reference proteome</keyword>
<reference evidence="13" key="1">
    <citation type="journal article" date="2019" name="Int. J. Syst. Evol. Microbiol.">
        <title>The Global Catalogue of Microorganisms (GCM) 10K type strain sequencing project: providing services to taxonomists for standard genome sequencing and annotation.</title>
        <authorList>
            <consortium name="The Broad Institute Genomics Platform"/>
            <consortium name="The Broad Institute Genome Sequencing Center for Infectious Disease"/>
            <person name="Wu L."/>
            <person name="Ma J."/>
        </authorList>
    </citation>
    <scope>NUCLEOTIDE SEQUENCE [LARGE SCALE GENOMIC DNA]</scope>
    <source>
        <strain evidence="13">CGMCC 4.1467</strain>
    </source>
</reference>
<dbReference type="InterPro" id="IPR016032">
    <property type="entry name" value="Sig_transdc_resp-reg_C-effctor"/>
</dbReference>
<evidence type="ECO:0000256" key="3">
    <source>
        <dbReference type="ARBA" id="ARBA00022553"/>
    </source>
</evidence>
<evidence type="ECO:0000256" key="1">
    <source>
        <dbReference type="ARBA" id="ARBA00004496"/>
    </source>
</evidence>
<dbReference type="SUPFAM" id="SSF52172">
    <property type="entry name" value="CheY-like"/>
    <property type="match status" value="1"/>
</dbReference>
<dbReference type="SMART" id="SM00448">
    <property type="entry name" value="REC"/>
    <property type="match status" value="1"/>
</dbReference>
<keyword evidence="7" id="KW-0804">Transcription</keyword>
<feature type="domain" description="OmpR/PhoB-type" evidence="11">
    <location>
        <begin position="137"/>
        <end position="236"/>
    </location>
</feature>
<feature type="domain" description="Response regulatory" evidence="10">
    <location>
        <begin position="11"/>
        <end position="124"/>
    </location>
</feature>
<comment type="caution">
    <text evidence="12">The sequence shown here is derived from an EMBL/GenBank/DDBJ whole genome shotgun (WGS) entry which is preliminary data.</text>
</comment>
<evidence type="ECO:0000256" key="2">
    <source>
        <dbReference type="ARBA" id="ARBA00022490"/>
    </source>
</evidence>
<dbReference type="SMART" id="SM00862">
    <property type="entry name" value="Trans_reg_C"/>
    <property type="match status" value="1"/>
</dbReference>
<proteinExistence type="predicted"/>
<dbReference type="InterPro" id="IPR001867">
    <property type="entry name" value="OmpR/PhoB-type_DNA-bd"/>
</dbReference>
<dbReference type="InterPro" id="IPR001789">
    <property type="entry name" value="Sig_transdc_resp-reg_receiver"/>
</dbReference>
<dbReference type="SUPFAM" id="SSF46894">
    <property type="entry name" value="C-terminal effector domain of the bipartite response regulators"/>
    <property type="match status" value="1"/>
</dbReference>